<keyword evidence="3 6" id="KW-0732">Signal</keyword>
<dbReference type="PANTHER" id="PTHR11010:SF117">
    <property type="entry name" value="SERINE PROTEASE 16"/>
    <property type="match status" value="1"/>
</dbReference>
<dbReference type="GO" id="GO:0008239">
    <property type="term" value="F:dipeptidyl-peptidase activity"/>
    <property type="evidence" value="ECO:0007669"/>
    <property type="project" value="TreeGrafter"/>
</dbReference>
<dbReference type="InterPro" id="IPR008758">
    <property type="entry name" value="Peptidase_S28"/>
</dbReference>
<evidence type="ECO:0000256" key="6">
    <source>
        <dbReference type="SAM" id="SignalP"/>
    </source>
</evidence>
<dbReference type="EMBL" id="GEBQ01029262">
    <property type="protein sequence ID" value="JAT10715.1"/>
    <property type="molecule type" value="Transcribed_RNA"/>
</dbReference>
<keyword evidence="2" id="KW-0645">Protease</keyword>
<evidence type="ECO:0000313" key="8">
    <source>
        <dbReference type="EMBL" id="JAT10715.1"/>
    </source>
</evidence>
<evidence type="ECO:0008006" key="9">
    <source>
        <dbReference type="Google" id="ProtNLM"/>
    </source>
</evidence>
<keyword evidence="5" id="KW-0325">Glycoprotein</keyword>
<protein>
    <recommendedName>
        <fullName evidence="9">Serine protease K12H4.7</fullName>
    </recommendedName>
</protein>
<feature type="chain" id="PRO_5008586566" description="Serine protease K12H4.7" evidence="6">
    <location>
        <begin position="22"/>
        <end position="488"/>
    </location>
</feature>
<reference evidence="8" key="1">
    <citation type="submission" date="2015-11" db="EMBL/GenBank/DDBJ databases">
        <title>De novo transcriptome assembly of four potential Pierce s Disease insect vectors from Arizona vineyards.</title>
        <authorList>
            <person name="Tassone E.E."/>
        </authorList>
    </citation>
    <scope>NUCLEOTIDE SEQUENCE</scope>
</reference>
<dbReference type="InterPro" id="IPR042269">
    <property type="entry name" value="Ser_carbopepase_S28_SKS"/>
</dbReference>
<gene>
    <name evidence="8" type="ORF">g.12228</name>
    <name evidence="7" type="ORF">g.12229</name>
</gene>
<accession>A0A1B6KH17</accession>
<evidence type="ECO:0000256" key="3">
    <source>
        <dbReference type="ARBA" id="ARBA00022729"/>
    </source>
</evidence>
<name>A0A1B6KH17_9HEMI</name>
<keyword evidence="4" id="KW-0378">Hydrolase</keyword>
<proteinExistence type="inferred from homology"/>
<feature type="signal peptide" evidence="6">
    <location>
        <begin position="1"/>
        <end position="21"/>
    </location>
</feature>
<dbReference type="Pfam" id="PF05577">
    <property type="entry name" value="Peptidase_S28"/>
    <property type="match status" value="1"/>
</dbReference>
<dbReference type="Gene3D" id="1.20.120.980">
    <property type="entry name" value="Serine carboxypeptidase S28, SKS domain"/>
    <property type="match status" value="1"/>
</dbReference>
<evidence type="ECO:0000256" key="2">
    <source>
        <dbReference type="ARBA" id="ARBA00022670"/>
    </source>
</evidence>
<dbReference type="GO" id="GO:0070008">
    <property type="term" value="F:serine-type exopeptidase activity"/>
    <property type="evidence" value="ECO:0007669"/>
    <property type="project" value="InterPro"/>
</dbReference>
<comment type="similarity">
    <text evidence="1">Belongs to the peptidase S28 family.</text>
</comment>
<dbReference type="GO" id="GO:0006508">
    <property type="term" value="P:proteolysis"/>
    <property type="evidence" value="ECO:0007669"/>
    <property type="project" value="UniProtKB-KW"/>
</dbReference>
<dbReference type="AlphaFoldDB" id="A0A1B6KH17"/>
<dbReference type="Gene3D" id="3.40.50.1820">
    <property type="entry name" value="alpha/beta hydrolase"/>
    <property type="match status" value="1"/>
</dbReference>
<evidence type="ECO:0000256" key="4">
    <source>
        <dbReference type="ARBA" id="ARBA00022801"/>
    </source>
</evidence>
<evidence type="ECO:0000256" key="5">
    <source>
        <dbReference type="ARBA" id="ARBA00023180"/>
    </source>
</evidence>
<evidence type="ECO:0000313" key="7">
    <source>
        <dbReference type="EMBL" id="JAT07945.1"/>
    </source>
</evidence>
<dbReference type="SUPFAM" id="SSF53474">
    <property type="entry name" value="alpha/beta-Hydrolases"/>
    <property type="match status" value="1"/>
</dbReference>
<evidence type="ECO:0000256" key="1">
    <source>
        <dbReference type="ARBA" id="ARBA00011079"/>
    </source>
</evidence>
<dbReference type="InterPro" id="IPR029058">
    <property type="entry name" value="AB_hydrolase_fold"/>
</dbReference>
<dbReference type="PANTHER" id="PTHR11010">
    <property type="entry name" value="PROTEASE S28 PRO-X CARBOXYPEPTIDASE-RELATED"/>
    <property type="match status" value="1"/>
</dbReference>
<sequence>MAWQGVGCLLLLVLVSCGTDALRKRSKLGLLRAPPLPNGASDPPDVYFTQVLDHSNPTNNQTWQQRYQVVTDYYTDGGPVFIMLGGEGPADGSWLVDSNMVNYAKQYNALMFQLEHRYYGNSHPTNDTSVDNLVYLTSEQALADIAYFVAGMNVQYNLTSDTKWIAFGGSYSGNLAAWVRLKYPHLIHAAMSASGPVLAKVDFFEYMDVVKTSLGTCGQSCVKAIRMADRKINQLLKNKSGQKTIESLFSLCDPIDTTNQNDVWNLLMSFADNFAIIVQYNKDNNGLTITIDDLCEIMTNTTMGSPLVRYAAVNKLLMDLFEETCVSYKYDAMIEQLKETAWSSQAVYFGARTWTYQTCTEFGYYQTSETKQEFFSKDFPIKFFLQQCSDIFGDKFTDEEIYDGAIRSNAIYGGKDLQATRVVYVHGTIDPWHALGVTSTVVPESPVILINGTAHCANMYTPRSSDLPALTAARKQVGELIGQWLQEN</sequence>
<organism evidence="8">
    <name type="scientific">Graphocephala atropunctata</name>
    <dbReference type="NCBI Taxonomy" id="36148"/>
    <lineage>
        <taxon>Eukaryota</taxon>
        <taxon>Metazoa</taxon>
        <taxon>Ecdysozoa</taxon>
        <taxon>Arthropoda</taxon>
        <taxon>Hexapoda</taxon>
        <taxon>Insecta</taxon>
        <taxon>Pterygota</taxon>
        <taxon>Neoptera</taxon>
        <taxon>Paraneoptera</taxon>
        <taxon>Hemiptera</taxon>
        <taxon>Auchenorrhyncha</taxon>
        <taxon>Membracoidea</taxon>
        <taxon>Cicadellidae</taxon>
        <taxon>Cicadellinae</taxon>
        <taxon>Cicadellini</taxon>
        <taxon>Graphocephala</taxon>
    </lineage>
</organism>
<dbReference type="EMBL" id="GEBQ01032032">
    <property type="protein sequence ID" value="JAT07945.1"/>
    <property type="molecule type" value="Transcribed_RNA"/>
</dbReference>
<dbReference type="FunFam" id="1.20.120.980:FF:000003">
    <property type="entry name" value="Serine protease 16"/>
    <property type="match status" value="1"/>
</dbReference>